<reference evidence="3" key="1">
    <citation type="journal article" date="2007" name="Nature">
        <title>The grapevine genome sequence suggests ancestral hexaploidization in major angiosperm phyla.</title>
        <authorList>
            <consortium name="The French-Italian Public Consortium for Grapevine Genome Characterization."/>
            <person name="Jaillon O."/>
            <person name="Aury J.-M."/>
            <person name="Noel B."/>
            <person name="Policriti A."/>
            <person name="Clepet C."/>
            <person name="Casagrande A."/>
            <person name="Choisne N."/>
            <person name="Aubourg S."/>
            <person name="Vitulo N."/>
            <person name="Jubin C."/>
            <person name="Vezzi A."/>
            <person name="Legeai F."/>
            <person name="Hugueney P."/>
            <person name="Dasilva C."/>
            <person name="Horner D."/>
            <person name="Mica E."/>
            <person name="Jublot D."/>
            <person name="Poulain J."/>
            <person name="Bruyere C."/>
            <person name="Billault A."/>
            <person name="Segurens B."/>
            <person name="Gouyvenoux M."/>
            <person name="Ugarte E."/>
            <person name="Cattonaro F."/>
            <person name="Anthouard V."/>
            <person name="Vico V."/>
            <person name="Del Fabbro C."/>
            <person name="Alaux M."/>
            <person name="Di Gaspero G."/>
            <person name="Dumas V."/>
            <person name="Felice N."/>
            <person name="Paillard S."/>
            <person name="Juman I."/>
            <person name="Moroldo M."/>
            <person name="Scalabrin S."/>
            <person name="Canaguier A."/>
            <person name="Le Clainche I."/>
            <person name="Malacrida G."/>
            <person name="Durand E."/>
            <person name="Pesole G."/>
            <person name="Laucou V."/>
            <person name="Chatelet P."/>
            <person name="Merdinoglu D."/>
            <person name="Delledonne M."/>
            <person name="Pezzotti M."/>
            <person name="Lecharny A."/>
            <person name="Scarpelli C."/>
            <person name="Artiguenave F."/>
            <person name="Pe M.E."/>
            <person name="Valle G."/>
            <person name="Morgante M."/>
            <person name="Caboche M."/>
            <person name="Adam-Blondon A.-F."/>
            <person name="Weissenbach J."/>
            <person name="Quetier F."/>
            <person name="Wincker P."/>
        </authorList>
    </citation>
    <scope>NUCLEOTIDE SEQUENCE [LARGE SCALE GENOMIC DNA]</scope>
    <source>
        <strain evidence="3">cv. Pinot noir / PN40024</strain>
    </source>
</reference>
<proteinExistence type="predicted"/>
<sequence length="50" mass="5783">MINFFFLFTPLFIYRWCHAWKRQLTNACRVVQKASCSCGGGGEMMAYLAN</sequence>
<organism evidence="2 3">
    <name type="scientific">Vitis vinifera</name>
    <name type="common">Grape</name>
    <dbReference type="NCBI Taxonomy" id="29760"/>
    <lineage>
        <taxon>Eukaryota</taxon>
        <taxon>Viridiplantae</taxon>
        <taxon>Streptophyta</taxon>
        <taxon>Embryophyta</taxon>
        <taxon>Tracheophyta</taxon>
        <taxon>Spermatophyta</taxon>
        <taxon>Magnoliopsida</taxon>
        <taxon>eudicotyledons</taxon>
        <taxon>Gunneridae</taxon>
        <taxon>Pentapetalae</taxon>
        <taxon>rosids</taxon>
        <taxon>Vitales</taxon>
        <taxon>Vitaceae</taxon>
        <taxon>Viteae</taxon>
        <taxon>Vitis</taxon>
    </lineage>
</organism>
<dbReference type="HOGENOM" id="CLU_3128171_0_0_1"/>
<evidence type="ECO:0000256" key="1">
    <source>
        <dbReference type="SAM" id="SignalP"/>
    </source>
</evidence>
<dbReference type="EMBL" id="FN594959">
    <property type="protein sequence ID" value="CCB44428.1"/>
    <property type="molecule type" value="Genomic_DNA"/>
</dbReference>
<evidence type="ECO:0000313" key="3">
    <source>
        <dbReference type="Proteomes" id="UP000009183"/>
    </source>
</evidence>
<dbReference type="Proteomes" id="UP000009183">
    <property type="component" value="Chromosome 4"/>
</dbReference>
<evidence type="ECO:0000313" key="2">
    <source>
        <dbReference type="EMBL" id="CCB44428.1"/>
    </source>
</evidence>
<keyword evidence="1" id="KW-0732">Signal</keyword>
<keyword evidence="3" id="KW-1185">Reference proteome</keyword>
<gene>
    <name evidence="2" type="ordered locus">VIT_04s0023g02250</name>
</gene>
<dbReference type="AlphaFoldDB" id="F6GWU3"/>
<protein>
    <submittedName>
        <fullName evidence="2">Uncharacterized protein</fullName>
    </submittedName>
</protein>
<feature type="chain" id="PRO_5003337156" evidence="1">
    <location>
        <begin position="20"/>
        <end position="50"/>
    </location>
</feature>
<accession>F6GWU3</accession>
<name>F6GWU3_VITVI</name>
<feature type="signal peptide" evidence="1">
    <location>
        <begin position="1"/>
        <end position="19"/>
    </location>
</feature>
<dbReference type="PaxDb" id="29760-VIT_04s0023g02250.t01"/>
<dbReference type="InParanoid" id="F6GWU3"/>